<dbReference type="InterPro" id="IPR013653">
    <property type="entry name" value="GCN5-like_dom"/>
</dbReference>
<dbReference type="PANTHER" id="PTHR15298:SF17">
    <property type="entry name" value="GLYCINE N-ACYLTRANSFERASE-LIKE PROTEIN"/>
    <property type="match status" value="1"/>
</dbReference>
<comment type="caution">
    <text evidence="3">The sequence shown here is derived from an EMBL/GenBank/DDBJ whole genome shotgun (WGS) entry which is preliminary data.</text>
</comment>
<proteinExistence type="inferred from homology"/>
<dbReference type="InterPro" id="IPR016181">
    <property type="entry name" value="Acyl_CoA_acyltransferase"/>
</dbReference>
<evidence type="ECO:0000256" key="1">
    <source>
        <dbReference type="RuleBase" id="RU368002"/>
    </source>
</evidence>
<protein>
    <recommendedName>
        <fullName evidence="1">Glycine N-acyltransferase-like protein</fullName>
        <ecNumber evidence="1">2.3.1.-</ecNumber>
    </recommendedName>
</protein>
<dbReference type="Gene3D" id="3.40.630.30">
    <property type="match status" value="1"/>
</dbReference>
<dbReference type="InterPro" id="IPR000182">
    <property type="entry name" value="GNAT_dom"/>
</dbReference>
<evidence type="ECO:0000313" key="3">
    <source>
        <dbReference type="EMBL" id="KAL1004803.1"/>
    </source>
</evidence>
<dbReference type="InterPro" id="IPR010313">
    <property type="entry name" value="Glycine_N-acyltransferase"/>
</dbReference>
<evidence type="ECO:0000259" key="2">
    <source>
        <dbReference type="PROSITE" id="PS51186"/>
    </source>
</evidence>
<dbReference type="InterPro" id="IPR015938">
    <property type="entry name" value="Glycine_N-acyltransferase_N"/>
</dbReference>
<sequence length="282" mass="32236">MKILDKDEMQDAEIILQSHLPLCMQVYGFLCSINRNKPHALEVVVDSWPDFQNEHVKEFKKRVSFFCKDEEVFKRMVTEENAIDLSRDLILSFDIRHEPMLKEILAAKGDIIKLLSSSHTLMLSDPTLLPQLNSDIESSVSYLKESHIELVNKTWKFGGDGPSYRTIEHFIRHYPTGCITDDQGQPMCWVVMYDDCASGIMYTLPEHRGRGLAKALISSMSRKVHAQGYPVYCFVDEGHTVSYSLLLSLGFTEDPQHRVGRYQVSSKLDDGYSIMGLYACKL</sequence>
<name>A0ABD0X702_UMBPY</name>
<dbReference type="Pfam" id="PF08445">
    <property type="entry name" value="FR47"/>
    <property type="match status" value="1"/>
</dbReference>
<dbReference type="GO" id="GO:0016410">
    <property type="term" value="F:N-acyltransferase activity"/>
    <property type="evidence" value="ECO:0007669"/>
    <property type="project" value="UniProtKB-UniRule"/>
</dbReference>
<dbReference type="Pfam" id="PF06021">
    <property type="entry name" value="Gly_acyl_tr_N"/>
    <property type="match status" value="1"/>
</dbReference>
<dbReference type="PROSITE" id="PS51186">
    <property type="entry name" value="GNAT"/>
    <property type="match status" value="1"/>
</dbReference>
<reference evidence="3 4" key="1">
    <citation type="submission" date="2024-06" db="EMBL/GenBank/DDBJ databases">
        <authorList>
            <person name="Pan Q."/>
            <person name="Wen M."/>
            <person name="Jouanno E."/>
            <person name="Zahm M."/>
            <person name="Klopp C."/>
            <person name="Cabau C."/>
            <person name="Louis A."/>
            <person name="Berthelot C."/>
            <person name="Parey E."/>
            <person name="Roest Crollius H."/>
            <person name="Montfort J."/>
            <person name="Robinson-Rechavi M."/>
            <person name="Bouchez O."/>
            <person name="Lampietro C."/>
            <person name="Lopez Roques C."/>
            <person name="Donnadieu C."/>
            <person name="Postlethwait J."/>
            <person name="Bobe J."/>
            <person name="Verreycken H."/>
            <person name="Guiguen Y."/>
        </authorList>
    </citation>
    <scope>NUCLEOTIDE SEQUENCE [LARGE SCALE GENOMIC DNA]</scope>
    <source>
        <strain evidence="3">Up_M1</strain>
        <tissue evidence="3">Testis</tissue>
    </source>
</reference>
<evidence type="ECO:0000313" key="4">
    <source>
        <dbReference type="Proteomes" id="UP001557470"/>
    </source>
</evidence>
<dbReference type="AlphaFoldDB" id="A0ABD0X702"/>
<accession>A0ABD0X702</accession>
<dbReference type="PANTHER" id="PTHR15298">
    <property type="entry name" value="L-COA N-ACYLTRANSFERASE-RELATED"/>
    <property type="match status" value="1"/>
</dbReference>
<keyword evidence="1" id="KW-0808">Transferase</keyword>
<dbReference type="EMBL" id="JAGEUA010000002">
    <property type="protein sequence ID" value="KAL1004803.1"/>
    <property type="molecule type" value="Genomic_DNA"/>
</dbReference>
<keyword evidence="4" id="KW-1185">Reference proteome</keyword>
<keyword evidence="1" id="KW-0012">Acyltransferase</keyword>
<comment type="similarity">
    <text evidence="1">Belongs to the glycine N-acyltransferase family.</text>
</comment>
<dbReference type="CDD" id="cd04301">
    <property type="entry name" value="NAT_SF"/>
    <property type="match status" value="1"/>
</dbReference>
<dbReference type="Proteomes" id="UP001557470">
    <property type="component" value="Unassembled WGS sequence"/>
</dbReference>
<dbReference type="SUPFAM" id="SSF55729">
    <property type="entry name" value="Acyl-CoA N-acyltransferases (Nat)"/>
    <property type="match status" value="1"/>
</dbReference>
<gene>
    <name evidence="3" type="ORF">UPYG_G00050790</name>
</gene>
<feature type="domain" description="N-acetyltransferase" evidence="2">
    <location>
        <begin position="134"/>
        <end position="269"/>
    </location>
</feature>
<organism evidence="3 4">
    <name type="scientific">Umbra pygmaea</name>
    <name type="common">Eastern mudminnow</name>
    <dbReference type="NCBI Taxonomy" id="75934"/>
    <lineage>
        <taxon>Eukaryota</taxon>
        <taxon>Metazoa</taxon>
        <taxon>Chordata</taxon>
        <taxon>Craniata</taxon>
        <taxon>Vertebrata</taxon>
        <taxon>Euteleostomi</taxon>
        <taxon>Actinopterygii</taxon>
        <taxon>Neopterygii</taxon>
        <taxon>Teleostei</taxon>
        <taxon>Protacanthopterygii</taxon>
        <taxon>Esociformes</taxon>
        <taxon>Umbridae</taxon>
        <taxon>Umbra</taxon>
    </lineage>
</organism>
<dbReference type="EC" id="2.3.1.-" evidence="1"/>